<protein>
    <submittedName>
        <fullName evidence="2">Uncharacterized protein</fullName>
    </submittedName>
</protein>
<dbReference type="AlphaFoldDB" id="T0TEE5"/>
<sequence>MVSPSSKLDLGNLIIFGILGFIFSITAFWLIGKETYQTNKIKKYTSYATGTQKTNQDEC</sequence>
<keyword evidence="1" id="KW-1133">Transmembrane helix</keyword>
<proteinExistence type="predicted"/>
<dbReference type="EMBL" id="ATBB01000406">
    <property type="protein sequence ID" value="EQC55764.1"/>
    <property type="molecule type" value="Genomic_DNA"/>
</dbReference>
<evidence type="ECO:0000313" key="2">
    <source>
        <dbReference type="EMBL" id="EQC55764.1"/>
    </source>
</evidence>
<dbReference type="Proteomes" id="UP000015854">
    <property type="component" value="Unassembled WGS sequence"/>
</dbReference>
<gene>
    <name evidence="2" type="ORF">LLT6_01715</name>
</gene>
<reference evidence="2 3" key="1">
    <citation type="journal article" date="2013" name="ISME J.">
        <title>Multifactorial diversity sustains microbial community stability.</title>
        <authorList>
            <person name="Erkus O."/>
            <person name="de Jager V.C."/>
            <person name="Spus M."/>
            <person name="van Alen-Boerrigter I.J."/>
            <person name="van Rijswijck I.M."/>
            <person name="Hazelwood L."/>
            <person name="Janssen P.W."/>
            <person name="van Hijum S.A."/>
            <person name="Kleerebezem M."/>
            <person name="Smid E.J."/>
        </authorList>
    </citation>
    <scope>NUCLEOTIDE SEQUENCE [LARGE SCALE GENOMIC DNA]</scope>
    <source>
        <strain evidence="2 3">TIFN6</strain>
    </source>
</reference>
<evidence type="ECO:0000256" key="1">
    <source>
        <dbReference type="SAM" id="Phobius"/>
    </source>
</evidence>
<keyword evidence="1" id="KW-0472">Membrane</keyword>
<name>T0TEE5_LACLC</name>
<accession>T0TEE5</accession>
<evidence type="ECO:0000313" key="3">
    <source>
        <dbReference type="Proteomes" id="UP000015854"/>
    </source>
</evidence>
<comment type="caution">
    <text evidence="2">The sequence shown here is derived from an EMBL/GenBank/DDBJ whole genome shotgun (WGS) entry which is preliminary data.</text>
</comment>
<feature type="transmembrane region" description="Helical" evidence="1">
    <location>
        <begin position="12"/>
        <end position="32"/>
    </location>
</feature>
<keyword evidence="1" id="KW-0812">Transmembrane</keyword>
<organism evidence="2 3">
    <name type="scientific">Lactococcus cremoris subsp. cremoris TIFN6</name>
    <dbReference type="NCBI Taxonomy" id="1234876"/>
    <lineage>
        <taxon>Bacteria</taxon>
        <taxon>Bacillati</taxon>
        <taxon>Bacillota</taxon>
        <taxon>Bacilli</taxon>
        <taxon>Lactobacillales</taxon>
        <taxon>Streptococcaceae</taxon>
        <taxon>Lactococcus</taxon>
        <taxon>Lactococcus cremoris subsp. cremoris</taxon>
    </lineage>
</organism>